<organism evidence="1 2">
    <name type="scientific">Allonocardiopsis opalescens</name>
    <dbReference type="NCBI Taxonomy" id="1144618"/>
    <lineage>
        <taxon>Bacteria</taxon>
        <taxon>Bacillati</taxon>
        <taxon>Actinomycetota</taxon>
        <taxon>Actinomycetes</taxon>
        <taxon>Streptosporangiales</taxon>
        <taxon>Allonocardiopsis</taxon>
    </lineage>
</organism>
<comment type="caution">
    <text evidence="1">The sequence shown here is derived from an EMBL/GenBank/DDBJ whole genome shotgun (WGS) entry which is preliminary data.</text>
</comment>
<dbReference type="NCBIfam" id="NF038048">
    <property type="entry name" value="DIP1984_fam"/>
    <property type="match status" value="1"/>
</dbReference>
<dbReference type="Gene3D" id="6.10.320.10">
    <property type="match status" value="1"/>
</dbReference>
<name>A0A2T0Q7Y7_9ACTN</name>
<evidence type="ECO:0000313" key="1">
    <source>
        <dbReference type="EMBL" id="PRX99934.1"/>
    </source>
</evidence>
<dbReference type="InterPro" id="IPR047741">
    <property type="entry name" value="DIP1984-like"/>
</dbReference>
<dbReference type="AlphaFoldDB" id="A0A2T0Q7Y7"/>
<dbReference type="CDD" id="cd12208">
    <property type="entry name" value="DIP1984-like"/>
    <property type="match status" value="1"/>
</dbReference>
<sequence length="152" mass="17035">MRLAEALNRRADLNARLGELRKRVLANARYQEGGAPAEDPEELLAEFGRLADELEALIRRINATNLATPFGDGRTLTDALARRDVLRIRQQLHSALADGASQLQPRMRAAEIRTVPSVDVAAVRRAADELAREFRRLDTRIQELNWTTELVG</sequence>
<evidence type="ECO:0008006" key="3">
    <source>
        <dbReference type="Google" id="ProtNLM"/>
    </source>
</evidence>
<reference evidence="1 2" key="1">
    <citation type="submission" date="2018-03" db="EMBL/GenBank/DDBJ databases">
        <title>Genomic Encyclopedia of Archaeal and Bacterial Type Strains, Phase II (KMG-II): from individual species to whole genera.</title>
        <authorList>
            <person name="Goeker M."/>
        </authorList>
    </citation>
    <scope>NUCLEOTIDE SEQUENCE [LARGE SCALE GENOMIC DNA]</scope>
    <source>
        <strain evidence="1 2">DSM 45601</strain>
    </source>
</reference>
<evidence type="ECO:0000313" key="2">
    <source>
        <dbReference type="Proteomes" id="UP000237846"/>
    </source>
</evidence>
<proteinExistence type="predicted"/>
<dbReference type="RefSeq" id="WP_106245001.1">
    <property type="nucleotide sequence ID" value="NZ_PVZC01000003.1"/>
</dbReference>
<protein>
    <recommendedName>
        <fullName evidence="3">Septicolysin</fullName>
    </recommendedName>
</protein>
<gene>
    <name evidence="1" type="ORF">CLV72_103541</name>
</gene>
<accession>A0A2T0Q7Y7</accession>
<dbReference type="OrthoDB" id="3730241at2"/>
<dbReference type="EMBL" id="PVZC01000003">
    <property type="protein sequence ID" value="PRX99934.1"/>
    <property type="molecule type" value="Genomic_DNA"/>
</dbReference>
<dbReference type="Pfam" id="PF20935">
    <property type="entry name" value="DUF6847"/>
    <property type="match status" value="1"/>
</dbReference>
<dbReference type="Proteomes" id="UP000237846">
    <property type="component" value="Unassembled WGS sequence"/>
</dbReference>
<keyword evidence="2" id="KW-1185">Reference proteome</keyword>